<dbReference type="AlphaFoldDB" id="A0A652YYV8"/>
<gene>
    <name evidence="1" type="ORF">FNL38_1011243</name>
</gene>
<sequence>MVYRLIESATVFVHFSFILYVVFGGFVACKWRHTIVFHLVAVAWGAGSVLIGYDCPLTHLENWARRMAGSSELPSAGFISHYIAGVFYPVSIEAIVQGVAATVVVGSWVGYVLLGRHVKSASVGAQPRR</sequence>
<dbReference type="EMBL" id="VNIQ01000001">
    <property type="protein sequence ID" value="TYQ08866.1"/>
    <property type="molecule type" value="Genomic_DNA"/>
</dbReference>
<organism evidence="1">
    <name type="scientific">Nocardia globerula</name>
    <dbReference type="NCBI Taxonomy" id="1818"/>
    <lineage>
        <taxon>Bacteria</taxon>
        <taxon>Bacillati</taxon>
        <taxon>Actinomycetota</taxon>
        <taxon>Actinomycetes</taxon>
        <taxon>Mycobacteriales</taxon>
        <taxon>Nocardiaceae</taxon>
        <taxon>Nocardia</taxon>
    </lineage>
</organism>
<proteinExistence type="predicted"/>
<evidence type="ECO:0000313" key="1">
    <source>
        <dbReference type="EMBL" id="TYQ08866.1"/>
    </source>
</evidence>
<dbReference type="Pfam" id="PF10861">
    <property type="entry name" value="DUF2784"/>
    <property type="match status" value="1"/>
</dbReference>
<comment type="caution">
    <text evidence="1">The sequence shown here is derived from an EMBL/GenBank/DDBJ whole genome shotgun (WGS) entry which is preliminary data.</text>
</comment>
<dbReference type="InterPro" id="IPR021218">
    <property type="entry name" value="DUF2784"/>
</dbReference>
<accession>A0A652YYV8</accession>
<reference evidence="1" key="1">
    <citation type="submission" date="2019-07" db="EMBL/GenBank/DDBJ databases">
        <title>Genomic Encyclopedia of Type Strains, Phase IV (KMG-IV): sequencing the most valuable type-strain genomes for metagenomic binning, comparative biology and taxonomic classification.</title>
        <authorList>
            <person name="Goeker M."/>
        </authorList>
    </citation>
    <scope>NUCLEOTIDE SEQUENCE</scope>
    <source>
        <strain evidence="1">DSM 44596</strain>
    </source>
</reference>
<name>A0A652YYV8_NOCGL</name>
<protein>
    <submittedName>
        <fullName evidence="1">Uncharacterized protein DUF2784</fullName>
    </submittedName>
</protein>
<dbReference type="PROSITE" id="PS51257">
    <property type="entry name" value="PROKAR_LIPOPROTEIN"/>
    <property type="match status" value="1"/>
</dbReference>